<dbReference type="EMBL" id="OU015567">
    <property type="protein sequence ID" value="CAG5111170.1"/>
    <property type="molecule type" value="Genomic_DNA"/>
</dbReference>
<keyword evidence="2" id="KW-1185">Reference proteome</keyword>
<reference evidence="1 2" key="1">
    <citation type="submission" date="2021-04" db="EMBL/GenBank/DDBJ databases">
        <authorList>
            <person name="Bliznina A."/>
        </authorList>
    </citation>
    <scope>NUCLEOTIDE SEQUENCE [LARGE SCALE GENOMIC DNA]</scope>
</reference>
<protein>
    <submittedName>
        <fullName evidence="1">Oidioi.mRNA.OKI2018_I69.chr2.g5503.t1.cds</fullName>
    </submittedName>
</protein>
<proteinExistence type="predicted"/>
<evidence type="ECO:0000313" key="2">
    <source>
        <dbReference type="Proteomes" id="UP001158576"/>
    </source>
</evidence>
<gene>
    <name evidence="1" type="ORF">OKIOD_LOCUS14268</name>
</gene>
<organism evidence="1 2">
    <name type="scientific">Oikopleura dioica</name>
    <name type="common">Tunicate</name>
    <dbReference type="NCBI Taxonomy" id="34765"/>
    <lineage>
        <taxon>Eukaryota</taxon>
        <taxon>Metazoa</taxon>
        <taxon>Chordata</taxon>
        <taxon>Tunicata</taxon>
        <taxon>Appendicularia</taxon>
        <taxon>Copelata</taxon>
        <taxon>Oikopleuridae</taxon>
        <taxon>Oikopleura</taxon>
    </lineage>
</organism>
<name>A0ABN7T9P1_OIKDI</name>
<sequence>MSSVCCSTCKRKIETAIINCVECEERFCTNCYRKCPTVRNHVPAHKYTVDQNDKSFLRKGYTYEQEKEILKAVENCPWSISSEYTDFYLRGPISDLTVPENKSVIVDHTEDVEDTTLKRPLKVAFEDQVKLGLYAKRDDFVPEVHDDAEDALVNLPESLPQEMRDIAGKIFHTKFAERHRIRRVIRKYKLVDRYLKYKTSKNSFEKIFQFRGAEQLTTRKKLLQTLFGKAKAQDRYNRRSNRLKNFARKGCVRYSDIEKENQRGA</sequence>
<evidence type="ECO:0000313" key="1">
    <source>
        <dbReference type="EMBL" id="CAG5111170.1"/>
    </source>
</evidence>
<accession>A0ABN7T9P1</accession>
<dbReference type="Proteomes" id="UP001158576">
    <property type="component" value="Chromosome 2"/>
</dbReference>